<feature type="compositionally biased region" description="Basic and acidic residues" evidence="1">
    <location>
        <begin position="479"/>
        <end position="497"/>
    </location>
</feature>
<organism evidence="3 4">
    <name type="scientific">Parthenolecanium corni</name>
    <dbReference type="NCBI Taxonomy" id="536013"/>
    <lineage>
        <taxon>Eukaryota</taxon>
        <taxon>Metazoa</taxon>
        <taxon>Ecdysozoa</taxon>
        <taxon>Arthropoda</taxon>
        <taxon>Hexapoda</taxon>
        <taxon>Insecta</taxon>
        <taxon>Pterygota</taxon>
        <taxon>Neoptera</taxon>
        <taxon>Paraneoptera</taxon>
        <taxon>Hemiptera</taxon>
        <taxon>Sternorrhyncha</taxon>
        <taxon>Coccoidea</taxon>
        <taxon>Coccidae</taxon>
        <taxon>Parthenolecanium</taxon>
    </lineage>
</organism>
<dbReference type="AlphaFoldDB" id="A0AAN9TCU0"/>
<name>A0AAN9TCU0_9HEMI</name>
<feature type="chain" id="PRO_5042946457" evidence="2">
    <location>
        <begin position="19"/>
        <end position="652"/>
    </location>
</feature>
<feature type="region of interest" description="Disordered" evidence="1">
    <location>
        <begin position="396"/>
        <end position="423"/>
    </location>
</feature>
<accession>A0AAN9TCU0</accession>
<evidence type="ECO:0000256" key="1">
    <source>
        <dbReference type="SAM" id="MobiDB-lite"/>
    </source>
</evidence>
<dbReference type="EMBL" id="JBBCAQ010000032">
    <property type="protein sequence ID" value="KAK7583777.1"/>
    <property type="molecule type" value="Genomic_DNA"/>
</dbReference>
<comment type="caution">
    <text evidence="3">The sequence shown here is derived from an EMBL/GenBank/DDBJ whole genome shotgun (WGS) entry which is preliminary data.</text>
</comment>
<feature type="compositionally biased region" description="Pro residues" evidence="1">
    <location>
        <begin position="145"/>
        <end position="157"/>
    </location>
</feature>
<evidence type="ECO:0000313" key="4">
    <source>
        <dbReference type="Proteomes" id="UP001367676"/>
    </source>
</evidence>
<reference evidence="3 4" key="1">
    <citation type="submission" date="2024-03" db="EMBL/GenBank/DDBJ databases">
        <title>Adaptation during the transition from Ophiocordyceps entomopathogen to insect associate is accompanied by gene loss and intensified selection.</title>
        <authorList>
            <person name="Ward C.M."/>
            <person name="Onetto C.A."/>
            <person name="Borneman A.R."/>
        </authorList>
    </citation>
    <scope>NUCLEOTIDE SEQUENCE [LARGE SCALE GENOMIC DNA]</scope>
    <source>
        <strain evidence="3">AWRI1</strain>
        <tissue evidence="3">Single Adult Female</tissue>
    </source>
</reference>
<evidence type="ECO:0000313" key="3">
    <source>
        <dbReference type="EMBL" id="KAK7583777.1"/>
    </source>
</evidence>
<sequence length="652" mass="72334">MKTLAFAAFCAILSQCHARESSSPLSRPKRTLRMLESLFGSMRDTFGPLTAPAQSPPEVILATKYPIGVKYALYPTVRMQIRPVQQHVIYMQPIPAITAPALRPVRPLNTGAVEILRPVAPMVRLPKTKTTTTIHYEIIPLPVPMRAEPPAPPPPEPLSYEENDDASAPWSLDELPPPVPTSAPLNPADEPNVPWNLHALPPPPATKQPRGYNEGFGWQSRPNYRNSHSGYELPAIFNNKLVIPAQGVGLRNPQRAIFRPSPLQSEISVQPSIEVAAYSETHTLTPQQPLNEYVKRLRNLNSPKPQVFANHNNRLRREAPSTHAVDADHRPVRSVSPNRIFSSTFAPPRSEDKAGYEASLDSSAGARSNPFGKVVSVESYPSKLLANFDFVRADSAHPRSDHGSSQHTVRNISRDIRTSTSLSEPTGEHYVLITPRPVDYSRRLHAHPLAAETRATNGLSRAPGAEPQSSSPLRSAIAQDKRTPRDGHVSDFLDRPKGNLRFPPTGSLLKLPRRHQLNQRGSLLSTKKAPALLSVDDFFGDDESGESRSAAKSNGDQFWRSDYDNVEYFEPIIIDVGEDENKHRTDFGPKVEFKLKNFGLERSSREPLRLPDKLHQTVDRLSEALMHPPIFDAESEANEPQAVIVLLGNEIT</sequence>
<protein>
    <submittedName>
        <fullName evidence="3">Uncharacterized protein</fullName>
    </submittedName>
</protein>
<keyword evidence="2" id="KW-0732">Signal</keyword>
<feature type="signal peptide" evidence="2">
    <location>
        <begin position="1"/>
        <end position="18"/>
    </location>
</feature>
<gene>
    <name evidence="3" type="ORF">V9T40_004740</name>
</gene>
<feature type="region of interest" description="Disordered" evidence="1">
    <location>
        <begin position="145"/>
        <end position="192"/>
    </location>
</feature>
<proteinExistence type="predicted"/>
<evidence type="ECO:0000256" key="2">
    <source>
        <dbReference type="SAM" id="SignalP"/>
    </source>
</evidence>
<feature type="region of interest" description="Disordered" evidence="1">
    <location>
        <begin position="339"/>
        <end position="370"/>
    </location>
</feature>
<keyword evidence="4" id="KW-1185">Reference proteome</keyword>
<feature type="region of interest" description="Disordered" evidence="1">
    <location>
        <begin position="452"/>
        <end position="507"/>
    </location>
</feature>
<dbReference type="Proteomes" id="UP001367676">
    <property type="component" value="Unassembled WGS sequence"/>
</dbReference>